<feature type="domain" description="Peptidase S26" evidence="4">
    <location>
        <begin position="34"/>
        <end position="184"/>
    </location>
</feature>
<comment type="catalytic activity">
    <reaction evidence="3">
        <text>Cleavage of hydrophobic, N-terminal signal or leader sequences from secreted and periplasmic proteins.</text>
        <dbReference type="EC" id="3.4.21.89"/>
    </reaction>
</comment>
<dbReference type="EMBL" id="JBDZYD010000001">
    <property type="protein sequence ID" value="MEQ0557813.1"/>
    <property type="molecule type" value="Genomic_DNA"/>
</dbReference>
<comment type="subcellular location">
    <subcellularLocation>
        <location evidence="1">Cell membrane</location>
        <topology evidence="1">Single-pass type II membrane protein</topology>
    </subcellularLocation>
    <subcellularLocation>
        <location evidence="3">Membrane</location>
        <topology evidence="3">Single-pass type II membrane protein</topology>
    </subcellularLocation>
</comment>
<dbReference type="PANTHER" id="PTHR43390:SF1">
    <property type="entry name" value="CHLOROPLAST PROCESSING PEPTIDASE"/>
    <property type="match status" value="1"/>
</dbReference>
<dbReference type="SUPFAM" id="SSF51306">
    <property type="entry name" value="LexA/Signal peptidase"/>
    <property type="match status" value="1"/>
</dbReference>
<dbReference type="PRINTS" id="PR00727">
    <property type="entry name" value="LEADERPTASE"/>
</dbReference>
<dbReference type="Gene3D" id="2.10.109.10">
    <property type="entry name" value="Umud Fragment, subunit A"/>
    <property type="match status" value="1"/>
</dbReference>
<proteinExistence type="inferred from homology"/>
<keyword evidence="6" id="KW-1185">Reference proteome</keyword>
<evidence type="ECO:0000256" key="2">
    <source>
        <dbReference type="ARBA" id="ARBA00009370"/>
    </source>
</evidence>
<feature type="transmembrane region" description="Helical" evidence="3">
    <location>
        <begin position="220"/>
        <end position="243"/>
    </location>
</feature>
<evidence type="ECO:0000256" key="1">
    <source>
        <dbReference type="ARBA" id="ARBA00004401"/>
    </source>
</evidence>
<evidence type="ECO:0000313" key="5">
    <source>
        <dbReference type="EMBL" id="MEQ0557813.1"/>
    </source>
</evidence>
<comment type="similarity">
    <text evidence="2 3">Belongs to the peptidase S26 family.</text>
</comment>
<dbReference type="RefSeq" id="WP_348947127.1">
    <property type="nucleotide sequence ID" value="NZ_JBDZYD010000001.1"/>
</dbReference>
<accession>A0ABV0L8R5</accession>
<dbReference type="CDD" id="cd06530">
    <property type="entry name" value="S26_SPase_I"/>
    <property type="match status" value="1"/>
</dbReference>
<keyword evidence="3" id="KW-0812">Transmembrane</keyword>
<name>A0ABV0L8R5_9PSEU</name>
<keyword evidence="3 5" id="KW-0378">Hydrolase</keyword>
<evidence type="ECO:0000256" key="3">
    <source>
        <dbReference type="RuleBase" id="RU362042"/>
    </source>
</evidence>
<keyword evidence="3" id="KW-1133">Transmembrane helix</keyword>
<dbReference type="NCBIfam" id="TIGR02227">
    <property type="entry name" value="sigpep_I_bact"/>
    <property type="match status" value="1"/>
</dbReference>
<dbReference type="EC" id="3.4.21.89" evidence="3"/>
<comment type="caution">
    <text evidence="5">The sequence shown here is derived from an EMBL/GenBank/DDBJ whole genome shotgun (WGS) entry which is preliminary data.</text>
</comment>
<keyword evidence="3" id="KW-0645">Protease</keyword>
<keyword evidence="3" id="KW-0472">Membrane</keyword>
<dbReference type="Pfam" id="PF10502">
    <property type="entry name" value="Peptidase_S26"/>
    <property type="match status" value="1"/>
</dbReference>
<organism evidence="5 6">
    <name type="scientific">Amycolatopsis melonis</name>
    <dbReference type="NCBI Taxonomy" id="3156488"/>
    <lineage>
        <taxon>Bacteria</taxon>
        <taxon>Bacillati</taxon>
        <taxon>Actinomycetota</taxon>
        <taxon>Actinomycetes</taxon>
        <taxon>Pseudonocardiales</taxon>
        <taxon>Pseudonocardiaceae</taxon>
        <taxon>Amycolatopsis</taxon>
    </lineage>
</organism>
<dbReference type="InterPro" id="IPR000223">
    <property type="entry name" value="Pept_S26A_signal_pept_1"/>
</dbReference>
<feature type="transmembrane region" description="Helical" evidence="3">
    <location>
        <begin position="20"/>
        <end position="42"/>
    </location>
</feature>
<feature type="transmembrane region" description="Helical" evidence="3">
    <location>
        <begin position="180"/>
        <end position="200"/>
    </location>
</feature>
<dbReference type="PANTHER" id="PTHR43390">
    <property type="entry name" value="SIGNAL PEPTIDASE I"/>
    <property type="match status" value="1"/>
</dbReference>
<dbReference type="InterPro" id="IPR019533">
    <property type="entry name" value="Peptidase_S26"/>
</dbReference>
<dbReference type="GO" id="GO:0009003">
    <property type="term" value="F:signal peptidase activity"/>
    <property type="evidence" value="ECO:0007669"/>
    <property type="project" value="UniProtKB-EC"/>
</dbReference>
<reference evidence="5 6" key="1">
    <citation type="submission" date="2024-05" db="EMBL/GenBank/DDBJ databases">
        <authorList>
            <person name="Zhao H."/>
            <person name="Xu Y."/>
            <person name="Lin S."/>
            <person name="Spain J.C."/>
            <person name="Zhou N.-Y."/>
        </authorList>
    </citation>
    <scope>NUCLEOTIDE SEQUENCE [LARGE SCALE GENOMIC DNA]</scope>
    <source>
        <strain evidence="5 6">NEAU-NG30</strain>
    </source>
</reference>
<sequence length="259" mass="27035">MTELSFPPAPSETSTPRRVVPMVLVMVILMVLGVGAGAYGLFTLMTGYRAYVTPGGAMSPTLPEGGRVVVRERDGDDVRRGDVILFDALAFASKDEPGTSVYRVVGVAGDTVACCTDGKLTVDGKPVTEPYLSTGEFAQDPVATKTFSVKVPEGTVFVAGDNRGNAYDSRFRGVVQLSGVRGFVVATGTVVTPAALPEVTSFTDAGLPGAPSGDSTLPLLRWWVLGGFVLFVAGFIGLIVTLVRNAGRRRKAAAAPPAH</sequence>
<protein>
    <recommendedName>
        <fullName evidence="3">Signal peptidase I</fullName>
        <ecNumber evidence="3">3.4.21.89</ecNumber>
    </recommendedName>
</protein>
<evidence type="ECO:0000313" key="6">
    <source>
        <dbReference type="Proteomes" id="UP001440984"/>
    </source>
</evidence>
<gene>
    <name evidence="5" type="primary">lepB</name>
    <name evidence="5" type="ORF">ABJI51_01935</name>
</gene>
<comment type="caution">
    <text evidence="3">Lacks conserved residue(s) required for the propagation of feature annotation.</text>
</comment>
<evidence type="ECO:0000259" key="4">
    <source>
        <dbReference type="Pfam" id="PF10502"/>
    </source>
</evidence>
<dbReference type="Proteomes" id="UP001440984">
    <property type="component" value="Unassembled WGS sequence"/>
</dbReference>
<dbReference type="InterPro" id="IPR036286">
    <property type="entry name" value="LexA/Signal_pep-like_sf"/>
</dbReference>